<keyword evidence="3" id="KW-0446">Lipid-binding</keyword>
<keyword evidence="2" id="KW-0333">Golgi apparatus</keyword>
<name>A0A9D1V2U3_9FIRM</name>
<evidence type="ECO:0000256" key="4">
    <source>
        <dbReference type="ARBA" id="ARBA00023136"/>
    </source>
</evidence>
<reference evidence="5" key="2">
    <citation type="submission" date="2021-04" db="EMBL/GenBank/DDBJ databases">
        <authorList>
            <person name="Gilroy R."/>
        </authorList>
    </citation>
    <scope>NUCLEOTIDE SEQUENCE</scope>
    <source>
        <strain evidence="5">2239</strain>
    </source>
</reference>
<sequence length="213" mass="22118">MTELGITQEYLLLAVNDRGRFSPLNPQQPICFVAAALGELAGAGAVAFTGEKVGLAGPLPEGLRCLKPLYDFIDRPRPVPLAMVLRDFAPDGPKLAELAEAVGESLEALRLAAPQRALAGRVFYLPAAGQAPRRLERLLFRLCSEGGPAPGQAALAVLLCQSGVVAQKLSEATAAKAESALAALLLTGSEAARAAHAAQDMADRVNAILCGGR</sequence>
<dbReference type="EMBL" id="DXFW01000008">
    <property type="protein sequence ID" value="HIX05056.1"/>
    <property type="molecule type" value="Genomic_DNA"/>
</dbReference>
<proteinExistence type="predicted"/>
<evidence type="ECO:0000256" key="1">
    <source>
        <dbReference type="ARBA" id="ARBA00004255"/>
    </source>
</evidence>
<gene>
    <name evidence="5" type="ORF">H9865_02940</name>
</gene>
<comment type="subcellular location">
    <subcellularLocation>
        <location evidence="1">Golgi apparatus membrane</location>
        <topology evidence="1">Peripheral membrane protein</topology>
        <orientation evidence="1">Cytoplasmic side</orientation>
    </subcellularLocation>
</comment>
<accession>A0A9D1V2U3</accession>
<dbReference type="Gene3D" id="1.10.3630.10">
    <property type="entry name" value="yeast vps74-n-term truncation variant domain like"/>
    <property type="match status" value="1"/>
</dbReference>
<dbReference type="GO" id="GO:0070273">
    <property type="term" value="F:phosphatidylinositol-4-phosphate binding"/>
    <property type="evidence" value="ECO:0007669"/>
    <property type="project" value="InterPro"/>
</dbReference>
<dbReference type="Pfam" id="PF05719">
    <property type="entry name" value="GPP34"/>
    <property type="match status" value="1"/>
</dbReference>
<evidence type="ECO:0000256" key="3">
    <source>
        <dbReference type="ARBA" id="ARBA00023121"/>
    </source>
</evidence>
<keyword evidence="4" id="KW-0472">Membrane</keyword>
<comment type="caution">
    <text evidence="5">The sequence shown here is derived from an EMBL/GenBank/DDBJ whole genome shotgun (WGS) entry which is preliminary data.</text>
</comment>
<dbReference type="GO" id="GO:0012505">
    <property type="term" value="C:endomembrane system"/>
    <property type="evidence" value="ECO:0007669"/>
    <property type="project" value="UniProtKB-ARBA"/>
</dbReference>
<dbReference type="Proteomes" id="UP000824193">
    <property type="component" value="Unassembled WGS sequence"/>
</dbReference>
<organism evidence="5 6">
    <name type="scientific">Candidatus Allofournierella pullicola</name>
    <dbReference type="NCBI Taxonomy" id="2838596"/>
    <lineage>
        <taxon>Bacteria</taxon>
        <taxon>Bacillati</taxon>
        <taxon>Bacillota</taxon>
        <taxon>Clostridia</taxon>
        <taxon>Eubacteriales</taxon>
        <taxon>Oscillospiraceae</taxon>
        <taxon>Allofournierella</taxon>
    </lineage>
</organism>
<dbReference type="GO" id="GO:0005737">
    <property type="term" value="C:cytoplasm"/>
    <property type="evidence" value="ECO:0007669"/>
    <property type="project" value="UniProtKB-ARBA"/>
</dbReference>
<dbReference type="InterPro" id="IPR038261">
    <property type="entry name" value="GPP34-like_sf"/>
</dbReference>
<dbReference type="InterPro" id="IPR008628">
    <property type="entry name" value="GPP34-like"/>
</dbReference>
<evidence type="ECO:0000313" key="5">
    <source>
        <dbReference type="EMBL" id="HIX05056.1"/>
    </source>
</evidence>
<evidence type="ECO:0000313" key="6">
    <source>
        <dbReference type="Proteomes" id="UP000824193"/>
    </source>
</evidence>
<reference evidence="5" key="1">
    <citation type="journal article" date="2021" name="PeerJ">
        <title>Extensive microbial diversity within the chicken gut microbiome revealed by metagenomics and culture.</title>
        <authorList>
            <person name="Gilroy R."/>
            <person name="Ravi A."/>
            <person name="Getino M."/>
            <person name="Pursley I."/>
            <person name="Horton D.L."/>
            <person name="Alikhan N.F."/>
            <person name="Baker D."/>
            <person name="Gharbi K."/>
            <person name="Hall N."/>
            <person name="Watson M."/>
            <person name="Adriaenssens E.M."/>
            <person name="Foster-Nyarko E."/>
            <person name="Jarju S."/>
            <person name="Secka A."/>
            <person name="Antonio M."/>
            <person name="Oren A."/>
            <person name="Chaudhuri R.R."/>
            <person name="La Ragione R."/>
            <person name="Hildebrand F."/>
            <person name="Pallen M.J."/>
        </authorList>
    </citation>
    <scope>NUCLEOTIDE SEQUENCE</scope>
    <source>
        <strain evidence="5">2239</strain>
    </source>
</reference>
<evidence type="ECO:0000256" key="2">
    <source>
        <dbReference type="ARBA" id="ARBA00023034"/>
    </source>
</evidence>
<dbReference type="AlphaFoldDB" id="A0A9D1V2U3"/>
<protein>
    <submittedName>
        <fullName evidence="5">GPP34 family phosphoprotein</fullName>
    </submittedName>
</protein>